<dbReference type="GeneID" id="33314222"/>
<feature type="transmembrane region" description="Helical" evidence="2">
    <location>
        <begin position="53"/>
        <end position="74"/>
    </location>
</feature>
<sequence>MIKNMDKVSNSGSNNSKTKAGANAPDTDSKKKNASADGNKNNVKIVLKQKEKYFIIIILLALLIIVTLLFSSLASRANPNTVKGCESKLLNQDQCLENLAASEANASICRLLPNSSVQGCYLNIANKTKNISYCGLVNTSSTAYQNCVYSFTNASNSNICLSNSNATLRSECASKLELISNQTDDKYCSYLLGDANKSLCYNEYYFKSAIYDNVPEYCSYLPDNTSVPLSNLLEMLPLNKSADYNLEGDSLYLDQNHIVNDRSLCYVSLFELTNNRSLCSDIPSSLSYLCSYNVTTPTLINSTEINETCADVPSLLHSVCISEEYYNLANETKNYSYCRYVTNATLKSKCNEIK</sequence>
<organism evidence="3 4">
    <name type="scientific">Candidatus Mancarchaeum acidiphilum</name>
    <dbReference type="NCBI Taxonomy" id="1920749"/>
    <lineage>
        <taxon>Archaea</taxon>
        <taxon>Candidatus Micrarchaeota</taxon>
        <taxon>Candidatus Mancarchaeum</taxon>
    </lineage>
</organism>
<keyword evidence="2" id="KW-1133">Transmembrane helix</keyword>
<evidence type="ECO:0000256" key="2">
    <source>
        <dbReference type="SAM" id="Phobius"/>
    </source>
</evidence>
<proteinExistence type="predicted"/>
<name>A0A218NND9_9ARCH</name>
<feature type="compositionally biased region" description="Polar residues" evidence="1">
    <location>
        <begin position="7"/>
        <end position="18"/>
    </location>
</feature>
<dbReference type="KEGG" id="marh:Mia14_0669"/>
<keyword evidence="2" id="KW-0472">Membrane</keyword>
<evidence type="ECO:0000313" key="4">
    <source>
        <dbReference type="Proteomes" id="UP000197679"/>
    </source>
</evidence>
<accession>A0A218NND9</accession>
<dbReference type="AlphaFoldDB" id="A0A218NND9"/>
<protein>
    <submittedName>
        <fullName evidence="3">Membrane protein</fullName>
    </submittedName>
</protein>
<gene>
    <name evidence="3" type="ORF">Mia14_0669</name>
</gene>
<dbReference type="Proteomes" id="UP000197679">
    <property type="component" value="Chromosome"/>
</dbReference>
<dbReference type="RefSeq" id="WP_124216893.1">
    <property type="nucleotide sequence ID" value="NZ_CP019964.1"/>
</dbReference>
<evidence type="ECO:0000256" key="1">
    <source>
        <dbReference type="SAM" id="MobiDB-lite"/>
    </source>
</evidence>
<dbReference type="EMBL" id="CP019964">
    <property type="protein sequence ID" value="ASI13972.1"/>
    <property type="molecule type" value="Genomic_DNA"/>
</dbReference>
<keyword evidence="2" id="KW-0812">Transmembrane</keyword>
<keyword evidence="4" id="KW-1185">Reference proteome</keyword>
<reference evidence="3 4" key="1">
    <citation type="journal article" date="2017" name="Nat. Commun.">
        <title>'ARMAN' archaea depend on association with euryarchaeal host in culture and in situ.</title>
        <authorList>
            <person name="Golyshina O."/>
            <person name="Toshchakov S."/>
            <person name="Makarova K."/>
            <person name="Gavrilov S."/>
            <person name="Korzhenkov A."/>
            <person name="La Cono V."/>
            <person name="Arcadi E."/>
            <person name="Nechitaylo T."/>
            <person name="Ferrer M."/>
            <person name="Kublanov I."/>
            <person name="Wolf Y."/>
            <person name="Yakimov M."/>
            <person name="Golyshin P."/>
            <person name="Slesarev A."/>
            <person name="Kozyavkin S."/>
        </authorList>
    </citation>
    <scope>NUCLEOTIDE SEQUENCE [LARGE SCALE GENOMIC DNA]</scope>
    <source>
        <strain evidence="3 4">Mia14</strain>
    </source>
</reference>
<feature type="region of interest" description="Disordered" evidence="1">
    <location>
        <begin position="1"/>
        <end position="37"/>
    </location>
</feature>
<evidence type="ECO:0000313" key="3">
    <source>
        <dbReference type="EMBL" id="ASI13972.1"/>
    </source>
</evidence>